<dbReference type="InterPro" id="IPR050367">
    <property type="entry name" value="APC_superfamily"/>
</dbReference>
<protein>
    <submittedName>
        <fullName evidence="7">Amino acid permease</fullName>
    </submittedName>
</protein>
<dbReference type="PANTHER" id="PTHR42770">
    <property type="entry name" value="AMINO ACID TRANSPORTER-RELATED"/>
    <property type="match status" value="1"/>
</dbReference>
<evidence type="ECO:0000313" key="7">
    <source>
        <dbReference type="EMBL" id="GLR69021.1"/>
    </source>
</evidence>
<feature type="transmembrane region" description="Helical" evidence="6">
    <location>
        <begin position="351"/>
        <end position="370"/>
    </location>
</feature>
<feature type="transmembrane region" description="Helical" evidence="6">
    <location>
        <begin position="209"/>
        <end position="232"/>
    </location>
</feature>
<evidence type="ECO:0000256" key="3">
    <source>
        <dbReference type="ARBA" id="ARBA00022692"/>
    </source>
</evidence>
<dbReference type="RefSeq" id="WP_284259878.1">
    <property type="nucleotide sequence ID" value="NZ_BSOS01000100.1"/>
</dbReference>
<feature type="transmembrane region" description="Helical" evidence="6">
    <location>
        <begin position="24"/>
        <end position="50"/>
    </location>
</feature>
<feature type="transmembrane region" description="Helical" evidence="6">
    <location>
        <begin position="62"/>
        <end position="82"/>
    </location>
</feature>
<proteinExistence type="predicted"/>
<keyword evidence="4 6" id="KW-1133">Transmembrane helix</keyword>
<keyword evidence="5 6" id="KW-0472">Membrane</keyword>
<accession>A0ABQ6AA07</accession>
<dbReference type="Pfam" id="PF13520">
    <property type="entry name" value="AA_permease_2"/>
    <property type="match status" value="1"/>
</dbReference>
<dbReference type="InterPro" id="IPR002293">
    <property type="entry name" value="AA/rel_permease1"/>
</dbReference>
<evidence type="ECO:0000256" key="5">
    <source>
        <dbReference type="ARBA" id="ARBA00023136"/>
    </source>
</evidence>
<feature type="transmembrane region" description="Helical" evidence="6">
    <location>
        <begin position="416"/>
        <end position="438"/>
    </location>
</feature>
<sequence length="488" mass="51322">MSNEYTGAAAPPFAPAANQLRKGALGVGAVTFFVISAAGPLVAIAGGAPIGMLLGNGPGMPGAYLITLLILLLFAIGYCALARHVTNAGAFYAFAARGLGGVAGGATSMIALVGYNTMQIGLYGLFGSAAQALFQQVGINLPWWIYCYVAMASIAVFGYRQVDLSAKVLSVLVACEYVCVLILDVAIMHKGGDAGLTAAPFAPSNVFGMSPSIGLVFCFACFVGFEATTIYGEEAKDPKRTIPLATYFSILLVGGFYMLSSWCMVNGEGVLKLVSFLGGLPDPTRFLFLLADRYVGHWLSLVMSVLFVTSVYAGLLAFHNSVARYFYAMGREGLLPDHFGKTHDEHQSPHIGSLAQTIIAATVIGIFAVAKLDPVLALFSWLTNVGTLGVITLMAIASFAVPAFFRRNPGTSDGVFSSYIAPVIAGVLLVAVLILIVMHFDLLTGASVTLAYSLTGLILLAAIIGVGLALRLRAADYGRYQTIGYQKH</sequence>
<gene>
    <name evidence="7" type="ORF">GCM10010909_37030</name>
</gene>
<evidence type="ECO:0000256" key="1">
    <source>
        <dbReference type="ARBA" id="ARBA00004651"/>
    </source>
</evidence>
<comment type="caution">
    <text evidence="7">The sequence shown here is derived from an EMBL/GenBank/DDBJ whole genome shotgun (WGS) entry which is preliminary data.</text>
</comment>
<dbReference type="Gene3D" id="1.20.1740.10">
    <property type="entry name" value="Amino acid/polyamine transporter I"/>
    <property type="match status" value="1"/>
</dbReference>
<evidence type="ECO:0000256" key="6">
    <source>
        <dbReference type="SAM" id="Phobius"/>
    </source>
</evidence>
<feature type="transmembrane region" description="Helical" evidence="6">
    <location>
        <begin position="171"/>
        <end position="189"/>
    </location>
</feature>
<evidence type="ECO:0000313" key="8">
    <source>
        <dbReference type="Proteomes" id="UP001156641"/>
    </source>
</evidence>
<keyword evidence="8" id="KW-1185">Reference proteome</keyword>
<evidence type="ECO:0000256" key="2">
    <source>
        <dbReference type="ARBA" id="ARBA00022475"/>
    </source>
</evidence>
<evidence type="ECO:0000256" key="4">
    <source>
        <dbReference type="ARBA" id="ARBA00022989"/>
    </source>
</evidence>
<organism evidence="7 8">
    <name type="scientific">Acidocella aquatica</name>
    <dbReference type="NCBI Taxonomy" id="1922313"/>
    <lineage>
        <taxon>Bacteria</taxon>
        <taxon>Pseudomonadati</taxon>
        <taxon>Pseudomonadota</taxon>
        <taxon>Alphaproteobacteria</taxon>
        <taxon>Acetobacterales</taxon>
        <taxon>Acidocellaceae</taxon>
        <taxon>Acidocella</taxon>
    </lineage>
</organism>
<keyword evidence="2" id="KW-1003">Cell membrane</keyword>
<reference evidence="8" key="1">
    <citation type="journal article" date="2019" name="Int. J. Syst. Evol. Microbiol.">
        <title>The Global Catalogue of Microorganisms (GCM) 10K type strain sequencing project: providing services to taxonomists for standard genome sequencing and annotation.</title>
        <authorList>
            <consortium name="The Broad Institute Genomics Platform"/>
            <consortium name="The Broad Institute Genome Sequencing Center for Infectious Disease"/>
            <person name="Wu L."/>
            <person name="Ma J."/>
        </authorList>
    </citation>
    <scope>NUCLEOTIDE SEQUENCE [LARGE SCALE GENOMIC DNA]</scope>
    <source>
        <strain evidence="8">NBRC 112502</strain>
    </source>
</reference>
<feature type="transmembrane region" description="Helical" evidence="6">
    <location>
        <begin position="94"/>
        <end position="115"/>
    </location>
</feature>
<keyword evidence="3 6" id="KW-0812">Transmembrane</keyword>
<comment type="subcellular location">
    <subcellularLocation>
        <location evidence="1">Cell membrane</location>
        <topology evidence="1">Multi-pass membrane protein</topology>
    </subcellularLocation>
</comment>
<dbReference type="PANTHER" id="PTHR42770:SF16">
    <property type="entry name" value="AMINO ACID PERMEASE"/>
    <property type="match status" value="1"/>
</dbReference>
<dbReference type="EMBL" id="BSOS01000100">
    <property type="protein sequence ID" value="GLR69021.1"/>
    <property type="molecule type" value="Genomic_DNA"/>
</dbReference>
<feature type="transmembrane region" description="Helical" evidence="6">
    <location>
        <begin position="143"/>
        <end position="159"/>
    </location>
</feature>
<feature type="transmembrane region" description="Helical" evidence="6">
    <location>
        <begin position="295"/>
        <end position="318"/>
    </location>
</feature>
<dbReference type="Proteomes" id="UP001156641">
    <property type="component" value="Unassembled WGS sequence"/>
</dbReference>
<feature type="transmembrane region" description="Helical" evidence="6">
    <location>
        <begin position="244"/>
        <end position="267"/>
    </location>
</feature>
<dbReference type="PIRSF" id="PIRSF006060">
    <property type="entry name" value="AA_transporter"/>
    <property type="match status" value="1"/>
</dbReference>
<name>A0ABQ6AA07_9PROT</name>
<feature type="transmembrane region" description="Helical" evidence="6">
    <location>
        <begin position="376"/>
        <end position="404"/>
    </location>
</feature>
<feature type="transmembrane region" description="Helical" evidence="6">
    <location>
        <begin position="450"/>
        <end position="470"/>
    </location>
</feature>